<keyword evidence="2" id="KW-0808">Transferase</keyword>
<feature type="domain" description="N-acetyltransferase" evidence="1">
    <location>
        <begin position="10"/>
        <end position="153"/>
    </location>
</feature>
<evidence type="ECO:0000259" key="1">
    <source>
        <dbReference type="PROSITE" id="PS51186"/>
    </source>
</evidence>
<dbReference type="EMBL" id="CP136864">
    <property type="protein sequence ID" value="WOJ92595.1"/>
    <property type="molecule type" value="Genomic_DNA"/>
</dbReference>
<keyword evidence="3" id="KW-1185">Reference proteome</keyword>
<dbReference type="InterPro" id="IPR016181">
    <property type="entry name" value="Acyl_CoA_acyltransferase"/>
</dbReference>
<dbReference type="Proteomes" id="UP001626537">
    <property type="component" value="Chromosome"/>
</dbReference>
<dbReference type="EC" id="2.3.1.-" evidence="2"/>
<sequence>MLDDSGWSCQHFSSLSGTEVYELLQLRSAVFVVEQNCVYLDPDGLDAAAWHVAYRENGKVLAYQRCLPPGTSYDSESSIGRVIVDPAQRGRDLGRELVRRGIDFNLKNWPDREILIGAQAYLQRFYESLGFVVCSEPYMEDGISHIYMTHASAQ</sequence>
<dbReference type="GO" id="GO:0016746">
    <property type="term" value="F:acyltransferase activity"/>
    <property type="evidence" value="ECO:0007669"/>
    <property type="project" value="UniProtKB-KW"/>
</dbReference>
<dbReference type="Pfam" id="PF13673">
    <property type="entry name" value="Acetyltransf_10"/>
    <property type="match status" value="1"/>
</dbReference>
<organism evidence="2 3">
    <name type="scientific">Congregibacter variabilis</name>
    <dbReference type="NCBI Taxonomy" id="3081200"/>
    <lineage>
        <taxon>Bacteria</taxon>
        <taxon>Pseudomonadati</taxon>
        <taxon>Pseudomonadota</taxon>
        <taxon>Gammaproteobacteria</taxon>
        <taxon>Cellvibrionales</taxon>
        <taxon>Halieaceae</taxon>
        <taxon>Congregibacter</taxon>
    </lineage>
</organism>
<protein>
    <submittedName>
        <fullName evidence="2">GNAT family N-acetyltransferase</fullName>
        <ecNumber evidence="2">2.3.1.-</ecNumber>
    </submittedName>
</protein>
<keyword evidence="2" id="KW-0012">Acyltransferase</keyword>
<dbReference type="CDD" id="cd04301">
    <property type="entry name" value="NAT_SF"/>
    <property type="match status" value="1"/>
</dbReference>
<accession>A0ABZ0I237</accession>
<dbReference type="RefSeq" id="WP_407347195.1">
    <property type="nucleotide sequence ID" value="NZ_CP136864.1"/>
</dbReference>
<name>A0ABZ0I237_9GAMM</name>
<proteinExistence type="predicted"/>
<dbReference type="SUPFAM" id="SSF55729">
    <property type="entry name" value="Acyl-CoA N-acyltransferases (Nat)"/>
    <property type="match status" value="1"/>
</dbReference>
<evidence type="ECO:0000313" key="3">
    <source>
        <dbReference type="Proteomes" id="UP001626537"/>
    </source>
</evidence>
<dbReference type="PROSITE" id="PS51186">
    <property type="entry name" value="GNAT"/>
    <property type="match status" value="1"/>
</dbReference>
<reference evidence="2 3" key="1">
    <citation type="submission" date="2023-10" db="EMBL/GenBank/DDBJ databases">
        <title>Two novel species belonging to the OM43/NOR5 clade.</title>
        <authorList>
            <person name="Park M."/>
        </authorList>
    </citation>
    <scope>NUCLEOTIDE SEQUENCE [LARGE SCALE GENOMIC DNA]</scope>
    <source>
        <strain evidence="2 3">IMCC43200</strain>
    </source>
</reference>
<dbReference type="InterPro" id="IPR000182">
    <property type="entry name" value="GNAT_dom"/>
</dbReference>
<evidence type="ECO:0000313" key="2">
    <source>
        <dbReference type="EMBL" id="WOJ92595.1"/>
    </source>
</evidence>
<dbReference type="Gene3D" id="3.40.630.30">
    <property type="match status" value="1"/>
</dbReference>
<gene>
    <name evidence="2" type="ORF">R0135_12465</name>
</gene>